<dbReference type="EMBL" id="QKYN01000081">
    <property type="protein sequence ID" value="RAG83699.1"/>
    <property type="molecule type" value="Genomic_DNA"/>
</dbReference>
<comment type="caution">
    <text evidence="2">The sequence shown here is derived from an EMBL/GenBank/DDBJ whole genome shotgun (WGS) entry which is preliminary data.</text>
</comment>
<sequence>MSEATVICIVGAGPMGSSVLERICSGAAVRRDWTGKRLDIHIVDPYVVEGGSIWRSSQDRNLWMNTLPDSVGLFTDETVECDGPINPGPTLWQWIEASREADRASDQAREKSRVSKRDRWPARFLMGEYITWFRARAAQTAPDWVRVIEHRAKVLDITRGHSPGRPEHVWLSGRKSPLECDRVVLAQGNLPVLPDGNELAMCAQASNLGASYVHPRHVVDESFDHVRAGASLLLRGLGLSFIDQVQVLTVGRGGKFVRTPEGRLTYAPSGREPRLFATSRSGVPLGPVPVYKFDRPPLLPDNMAVTDKAVRAALGEPATAFERLTLLIVAEIELSYLREISSLAGASESAWQSQADSYLLQMRETGELPDTPTCPRVNDEPFTPRSFDKPMAGQSFESTAALQDWMIDYISGSIKRVLSPASSPQRAMLRALSRSEAVLRRHYLQSQGEAAPLVRSLQDLRHKRQIMAGGPPWPRLEQLIALCRAGVLTFLGPSDAFEFVPEAGMPFRLTPSALGRSFGFLHAVESRIPAPGVENADDSLRSRMWERGEIIDRSFWRTGSTGRAGLQYLTTNGDGNPLSATGEYILTRHVVGGNTSVVVPPGLPRVRTNSGVLRFTDRVAQALLRSLEDPTSE</sequence>
<name>A0A2X0K838_9ACTN</name>
<dbReference type="Proteomes" id="UP000248889">
    <property type="component" value="Unassembled WGS sequence"/>
</dbReference>
<protein>
    <recommendedName>
        <fullName evidence="1">FAD-dependent urate hydroxylase HpyO/Asp monooxygenase CreE-like FAD/NAD(P)-binding domain-containing protein</fullName>
    </recommendedName>
</protein>
<dbReference type="OrthoDB" id="3847071at2"/>
<accession>A0A2X0K838</accession>
<dbReference type="SUPFAM" id="SSF51905">
    <property type="entry name" value="FAD/NAD(P)-binding domain"/>
    <property type="match status" value="1"/>
</dbReference>
<evidence type="ECO:0000313" key="3">
    <source>
        <dbReference type="Proteomes" id="UP000248889"/>
    </source>
</evidence>
<dbReference type="RefSeq" id="WP_111503008.1">
    <property type="nucleotide sequence ID" value="NZ_QKYN01000081.1"/>
</dbReference>
<dbReference type="InterPro" id="IPR052189">
    <property type="entry name" value="L-asp_N-monooxygenase_NS-form"/>
</dbReference>
<dbReference type="Pfam" id="PF13454">
    <property type="entry name" value="NAD_binding_9"/>
    <property type="match status" value="1"/>
</dbReference>
<evidence type="ECO:0000259" key="1">
    <source>
        <dbReference type="Pfam" id="PF13454"/>
    </source>
</evidence>
<proteinExistence type="predicted"/>
<dbReference type="PANTHER" id="PTHR40254:SF1">
    <property type="entry name" value="BLR0577 PROTEIN"/>
    <property type="match status" value="1"/>
</dbReference>
<gene>
    <name evidence="2" type="ORF">DN069_20820</name>
</gene>
<dbReference type="InterPro" id="IPR038732">
    <property type="entry name" value="HpyO/CreE_NAD-binding"/>
</dbReference>
<keyword evidence="3" id="KW-1185">Reference proteome</keyword>
<dbReference type="InterPro" id="IPR036188">
    <property type="entry name" value="FAD/NAD-bd_sf"/>
</dbReference>
<organism evidence="2 3">
    <name type="scientific">Streptacidiphilus pinicola</name>
    <dbReference type="NCBI Taxonomy" id="2219663"/>
    <lineage>
        <taxon>Bacteria</taxon>
        <taxon>Bacillati</taxon>
        <taxon>Actinomycetota</taxon>
        <taxon>Actinomycetes</taxon>
        <taxon>Kitasatosporales</taxon>
        <taxon>Streptomycetaceae</taxon>
        <taxon>Streptacidiphilus</taxon>
    </lineage>
</organism>
<evidence type="ECO:0000313" key="2">
    <source>
        <dbReference type="EMBL" id="RAG83699.1"/>
    </source>
</evidence>
<dbReference type="PANTHER" id="PTHR40254">
    <property type="entry name" value="BLR0577 PROTEIN"/>
    <property type="match status" value="1"/>
</dbReference>
<feature type="domain" description="FAD-dependent urate hydroxylase HpyO/Asp monooxygenase CreE-like FAD/NAD(P)-binding" evidence="1">
    <location>
        <begin position="9"/>
        <end position="189"/>
    </location>
</feature>
<dbReference type="AlphaFoldDB" id="A0A2X0K838"/>
<reference evidence="2 3" key="1">
    <citation type="submission" date="2018-06" db="EMBL/GenBank/DDBJ databases">
        <title>Streptacidiphilus pinicola sp. nov., isolated from pine grove soil.</title>
        <authorList>
            <person name="Roh S.G."/>
            <person name="Park S."/>
            <person name="Kim M.-K."/>
            <person name="Yun B.-R."/>
            <person name="Park J."/>
            <person name="Kim M.J."/>
            <person name="Kim Y.S."/>
            <person name="Kim S.B."/>
        </authorList>
    </citation>
    <scope>NUCLEOTIDE SEQUENCE [LARGE SCALE GENOMIC DNA]</scope>
    <source>
        <strain evidence="2 3">MMS16-CNU450</strain>
    </source>
</reference>